<dbReference type="OrthoDB" id="6194196at2"/>
<feature type="region of interest" description="Disordered" evidence="8">
    <location>
        <begin position="137"/>
        <end position="163"/>
    </location>
</feature>
<sequence>MGTERKEAVSAWVDGQGSDRELGQWLNDEPMQQSWERYHLIGDAMRNELPQQMDLDIAANVAAALEQEPTVLAPKPQAKRAQALQGKVVQLSRRFGQYAIAATVAAIAVVGVQQYGAEQQNSPLPVLNTLPVMGAPTPASYQANTPSARQAQSSEQQAQEQRRRVNAYLRDHLLQQRLKGHNVADNDQGQQ</sequence>
<accession>A0A1G8Q6S0</accession>
<organism evidence="11 12">
    <name type="scientific">Ferrimonas sediminum</name>
    <dbReference type="NCBI Taxonomy" id="718193"/>
    <lineage>
        <taxon>Bacteria</taxon>
        <taxon>Pseudomonadati</taxon>
        <taxon>Pseudomonadota</taxon>
        <taxon>Gammaproteobacteria</taxon>
        <taxon>Alteromonadales</taxon>
        <taxon>Ferrimonadaceae</taxon>
        <taxon>Ferrimonas</taxon>
    </lineage>
</organism>
<evidence type="ECO:0000256" key="6">
    <source>
        <dbReference type="ARBA" id="ARBA00023136"/>
    </source>
</evidence>
<dbReference type="EMBL" id="FNEM01000004">
    <property type="protein sequence ID" value="SDJ00105.1"/>
    <property type="molecule type" value="Genomic_DNA"/>
</dbReference>
<keyword evidence="4" id="KW-0812">Transmembrane</keyword>
<comment type="subcellular location">
    <subcellularLocation>
        <location evidence="7">Cell inner membrane</location>
    </subcellularLocation>
    <subcellularLocation>
        <location evidence="1">Cell membrane</location>
        <topology evidence="1">Single-pass membrane protein</topology>
    </subcellularLocation>
</comment>
<keyword evidence="6 7" id="KW-0472">Membrane</keyword>
<evidence type="ECO:0000313" key="11">
    <source>
        <dbReference type="EMBL" id="SDJ00105.1"/>
    </source>
</evidence>
<evidence type="ECO:0000256" key="7">
    <source>
        <dbReference type="PIRNR" id="PIRNR016938"/>
    </source>
</evidence>
<dbReference type="Gene3D" id="1.10.10.880">
    <property type="entry name" value="Anti sigma-E protein RseA, N-terminal domain"/>
    <property type="match status" value="1"/>
</dbReference>
<evidence type="ECO:0000256" key="8">
    <source>
        <dbReference type="SAM" id="MobiDB-lite"/>
    </source>
</evidence>
<comment type="subunit">
    <text evidence="7">Interacts 1:1 with ECF RNA polymerase sigma-E (RpoE); this inhibits the interaction of sigma-E with the RNA polymerase catalytic core and leads to a decreased expression of sigma-E-regulated genes. Interacts with RseB.</text>
</comment>
<keyword evidence="5" id="KW-1133">Transmembrane helix</keyword>
<evidence type="ECO:0000313" key="12">
    <source>
        <dbReference type="Proteomes" id="UP000199527"/>
    </source>
</evidence>
<dbReference type="InterPro" id="IPR052383">
    <property type="entry name" value="Anti-sigma-E_RseA-like"/>
</dbReference>
<evidence type="ECO:0000256" key="2">
    <source>
        <dbReference type="ARBA" id="ARBA00005837"/>
    </source>
</evidence>
<evidence type="ECO:0000256" key="1">
    <source>
        <dbReference type="ARBA" id="ARBA00004162"/>
    </source>
</evidence>
<feature type="compositionally biased region" description="Low complexity" evidence="8">
    <location>
        <begin position="147"/>
        <end position="159"/>
    </location>
</feature>
<dbReference type="PANTHER" id="PTHR38104:SF1">
    <property type="entry name" value="ANTI-SIGMA-E FACTOR RSEA"/>
    <property type="match status" value="1"/>
</dbReference>
<evidence type="ECO:0000259" key="10">
    <source>
        <dbReference type="Pfam" id="PF03873"/>
    </source>
</evidence>
<dbReference type="InterPro" id="IPR005572">
    <property type="entry name" value="Anti-sigma_E_RseA_N"/>
</dbReference>
<evidence type="ECO:0000256" key="3">
    <source>
        <dbReference type="ARBA" id="ARBA00022475"/>
    </source>
</evidence>
<feature type="domain" description="Anti sigma-E protein RseA C-terminal" evidence="10">
    <location>
        <begin position="123"/>
        <end position="178"/>
    </location>
</feature>
<dbReference type="InterPro" id="IPR026279">
    <property type="entry name" value="RseA"/>
</dbReference>
<name>A0A1G8Q6S0_9GAMM</name>
<keyword evidence="7" id="KW-0997">Cell inner membrane</keyword>
<dbReference type="SUPFAM" id="SSF89069">
    <property type="entry name" value="N-terminal, cytoplasmic domain of anti-sigmaE factor RseA"/>
    <property type="match status" value="1"/>
</dbReference>
<evidence type="ECO:0000256" key="5">
    <source>
        <dbReference type="ARBA" id="ARBA00022989"/>
    </source>
</evidence>
<dbReference type="Pfam" id="PF03872">
    <property type="entry name" value="RseA_N"/>
    <property type="match status" value="1"/>
</dbReference>
<dbReference type="Pfam" id="PF03873">
    <property type="entry name" value="RseA_C"/>
    <property type="match status" value="1"/>
</dbReference>
<dbReference type="RefSeq" id="WP_090363992.1">
    <property type="nucleotide sequence ID" value="NZ_FNEM01000004.1"/>
</dbReference>
<dbReference type="AlphaFoldDB" id="A0A1G8Q6S0"/>
<protein>
    <recommendedName>
        <fullName evidence="7">Anti-sigma-E factor RseA</fullName>
    </recommendedName>
    <alternativeName>
        <fullName evidence="7">Regulator of SigE</fullName>
    </alternativeName>
    <alternativeName>
        <fullName evidence="7">Sigma-E anti-sigma factor RseA</fullName>
    </alternativeName>
    <alternativeName>
        <fullName evidence="7">Sigma-E factor negative regulatory protein</fullName>
    </alternativeName>
</protein>
<gene>
    <name evidence="11" type="ORF">SAMN04488540_104193</name>
</gene>
<dbReference type="GO" id="GO:0016989">
    <property type="term" value="F:sigma factor antagonist activity"/>
    <property type="evidence" value="ECO:0007669"/>
    <property type="project" value="InterPro"/>
</dbReference>
<keyword evidence="12" id="KW-1185">Reference proteome</keyword>
<reference evidence="12" key="1">
    <citation type="submission" date="2016-10" db="EMBL/GenBank/DDBJ databases">
        <authorList>
            <person name="Varghese N."/>
            <person name="Submissions S."/>
        </authorList>
    </citation>
    <scope>NUCLEOTIDE SEQUENCE [LARGE SCALE GENOMIC DNA]</scope>
    <source>
        <strain evidence="12">DSM 23317</strain>
    </source>
</reference>
<dbReference type="PIRSF" id="PIRSF016938">
    <property type="entry name" value="RseA"/>
    <property type="match status" value="1"/>
</dbReference>
<proteinExistence type="inferred from homology"/>
<dbReference type="PANTHER" id="PTHR38104">
    <property type="match status" value="1"/>
</dbReference>
<evidence type="ECO:0000259" key="9">
    <source>
        <dbReference type="Pfam" id="PF03872"/>
    </source>
</evidence>
<dbReference type="InterPro" id="IPR005573">
    <property type="entry name" value="Anti-sigma_E_RseA_C"/>
</dbReference>
<dbReference type="CDD" id="cd16328">
    <property type="entry name" value="RseA_N"/>
    <property type="match status" value="1"/>
</dbReference>
<dbReference type="InterPro" id="IPR036147">
    <property type="entry name" value="Anti-sigma_E_RseA_N_sf"/>
</dbReference>
<feature type="domain" description="Anti sigma-E protein RseA N-terminal" evidence="9">
    <location>
        <begin position="6"/>
        <end position="79"/>
    </location>
</feature>
<comment type="similarity">
    <text evidence="2 7">Belongs to the RseA family.</text>
</comment>
<keyword evidence="3 7" id="KW-1003">Cell membrane</keyword>
<dbReference type="GO" id="GO:0005886">
    <property type="term" value="C:plasma membrane"/>
    <property type="evidence" value="ECO:0007669"/>
    <property type="project" value="UniProtKB-SubCell"/>
</dbReference>
<dbReference type="Proteomes" id="UP000199527">
    <property type="component" value="Unassembled WGS sequence"/>
</dbReference>
<comment type="function">
    <text evidence="7">An anti-sigma factor for extracytoplasmic function (ECF) sigma factor sigma-E (RpoE). ECF sigma factors are held in an inactive form by an anti-sigma factor until released by regulated intramembrane proteolysis (RIP). RIP occurs when an extracytoplasmic signal triggers a concerted proteolytic cascade to transmit information and elicit cellular responses. The membrane-spanning regulatory substrate protein is first cut periplasmically (site-1 protease, S1P, DegS), then within the membrane itself (site-2 protease, S2P, RseP), while cytoplasmic proteases finish degrading the anti-sigma factor, liberating sigma-E.</text>
</comment>
<evidence type="ECO:0000256" key="4">
    <source>
        <dbReference type="ARBA" id="ARBA00022692"/>
    </source>
</evidence>